<accession>A0A8J2NNZ4</accession>
<evidence type="ECO:0000259" key="9">
    <source>
        <dbReference type="PROSITE" id="PS50011"/>
    </source>
</evidence>
<comment type="catalytic activity">
    <reaction evidence="7">
        <text>L-threonyl-[protein] + ATP = O-phospho-L-threonyl-[protein] + ADP + H(+)</text>
        <dbReference type="Rhea" id="RHEA:46608"/>
        <dbReference type="Rhea" id="RHEA-COMP:11060"/>
        <dbReference type="Rhea" id="RHEA-COMP:11605"/>
        <dbReference type="ChEBI" id="CHEBI:15378"/>
        <dbReference type="ChEBI" id="CHEBI:30013"/>
        <dbReference type="ChEBI" id="CHEBI:30616"/>
        <dbReference type="ChEBI" id="CHEBI:61977"/>
        <dbReference type="ChEBI" id="CHEBI:456216"/>
        <dbReference type="EC" id="2.7.11.1"/>
    </reaction>
</comment>
<dbReference type="PANTHER" id="PTHR47634:SF9">
    <property type="entry name" value="PROTEIN KINASE DOMAIN-CONTAINING PROTEIN-RELATED"/>
    <property type="match status" value="1"/>
</dbReference>
<name>A0A8J2NNZ4_FUSEQ</name>
<dbReference type="PANTHER" id="PTHR47634">
    <property type="entry name" value="PROTEIN KINASE DOMAIN-CONTAINING PROTEIN-RELATED"/>
    <property type="match status" value="1"/>
</dbReference>
<dbReference type="InterPro" id="IPR000719">
    <property type="entry name" value="Prot_kinase_dom"/>
</dbReference>
<evidence type="ECO:0000256" key="4">
    <source>
        <dbReference type="ARBA" id="ARBA00022741"/>
    </source>
</evidence>
<evidence type="ECO:0000256" key="2">
    <source>
        <dbReference type="ARBA" id="ARBA00022527"/>
    </source>
</evidence>
<protein>
    <recommendedName>
        <fullName evidence="1">non-specific serine/threonine protein kinase</fullName>
        <ecNumber evidence="1">2.7.11.1</ecNumber>
    </recommendedName>
</protein>
<keyword evidence="6" id="KW-0067">ATP-binding</keyword>
<organism evidence="10 11">
    <name type="scientific">Fusarium equiseti</name>
    <name type="common">Fusarium scirpi</name>
    <dbReference type="NCBI Taxonomy" id="61235"/>
    <lineage>
        <taxon>Eukaryota</taxon>
        <taxon>Fungi</taxon>
        <taxon>Dikarya</taxon>
        <taxon>Ascomycota</taxon>
        <taxon>Pezizomycotina</taxon>
        <taxon>Sordariomycetes</taxon>
        <taxon>Hypocreomycetidae</taxon>
        <taxon>Hypocreales</taxon>
        <taxon>Nectriaceae</taxon>
        <taxon>Fusarium</taxon>
        <taxon>Fusarium incarnatum-equiseti species complex</taxon>
    </lineage>
</organism>
<evidence type="ECO:0000256" key="3">
    <source>
        <dbReference type="ARBA" id="ARBA00022679"/>
    </source>
</evidence>
<dbReference type="SMART" id="SM00220">
    <property type="entry name" value="S_TKc"/>
    <property type="match status" value="1"/>
</dbReference>
<dbReference type="GO" id="GO:0050684">
    <property type="term" value="P:regulation of mRNA processing"/>
    <property type="evidence" value="ECO:0007669"/>
    <property type="project" value="TreeGrafter"/>
</dbReference>
<comment type="catalytic activity">
    <reaction evidence="8">
        <text>L-seryl-[protein] + ATP = O-phospho-L-seryl-[protein] + ADP + H(+)</text>
        <dbReference type="Rhea" id="RHEA:17989"/>
        <dbReference type="Rhea" id="RHEA-COMP:9863"/>
        <dbReference type="Rhea" id="RHEA-COMP:11604"/>
        <dbReference type="ChEBI" id="CHEBI:15378"/>
        <dbReference type="ChEBI" id="CHEBI:29999"/>
        <dbReference type="ChEBI" id="CHEBI:30616"/>
        <dbReference type="ChEBI" id="CHEBI:83421"/>
        <dbReference type="ChEBI" id="CHEBI:456216"/>
        <dbReference type="EC" id="2.7.11.1"/>
    </reaction>
</comment>
<dbReference type="GO" id="GO:0005524">
    <property type="term" value="F:ATP binding"/>
    <property type="evidence" value="ECO:0007669"/>
    <property type="project" value="UniProtKB-KW"/>
</dbReference>
<evidence type="ECO:0000256" key="1">
    <source>
        <dbReference type="ARBA" id="ARBA00012513"/>
    </source>
</evidence>
<keyword evidence="3" id="KW-0808">Transferase</keyword>
<gene>
    <name evidence="10" type="ORF">FEQUK3_LOCUS10926</name>
</gene>
<dbReference type="GO" id="GO:0004674">
    <property type="term" value="F:protein serine/threonine kinase activity"/>
    <property type="evidence" value="ECO:0007669"/>
    <property type="project" value="UniProtKB-KW"/>
</dbReference>
<evidence type="ECO:0000313" key="10">
    <source>
        <dbReference type="EMBL" id="CAG7565224.1"/>
    </source>
</evidence>
<keyword evidence="5" id="KW-0418">Kinase</keyword>
<evidence type="ECO:0000256" key="5">
    <source>
        <dbReference type="ARBA" id="ARBA00022777"/>
    </source>
</evidence>
<dbReference type="EC" id="2.7.11.1" evidence="1"/>
<dbReference type="EMBL" id="CAJSTJ010000176">
    <property type="protein sequence ID" value="CAG7565224.1"/>
    <property type="molecule type" value="Genomic_DNA"/>
</dbReference>
<keyword evidence="4" id="KW-0547">Nucleotide-binding</keyword>
<evidence type="ECO:0000313" key="11">
    <source>
        <dbReference type="Proteomes" id="UP000693738"/>
    </source>
</evidence>
<dbReference type="GO" id="GO:0000245">
    <property type="term" value="P:spliceosomal complex assembly"/>
    <property type="evidence" value="ECO:0007669"/>
    <property type="project" value="TreeGrafter"/>
</dbReference>
<dbReference type="PROSITE" id="PS50011">
    <property type="entry name" value="PROTEIN_KINASE_DOM"/>
    <property type="match status" value="1"/>
</dbReference>
<dbReference type="Proteomes" id="UP000693738">
    <property type="component" value="Unassembled WGS sequence"/>
</dbReference>
<sequence>MIRSWARKLLWRQPRSLSKAVAPKIDRSIPIEEETTPLYHPDRFYPITLGQILNERYQVATKLGYGGNSTVWLCRDFNPFPIPPIVFVKDIPKTICSWDSSKDSHVAIKVNALHHPGANRCNKGELDIMQHILRANPQHGGWRYVRKLLDSFPLEGRYGTHECLVLEPMHMNPGNIMMTTEDPKMFEESAWDEFVNPVPAKQLNSRTIYKSRRILGPLGCPGIVQISDFDSSSRTEPDKLNTGPVGAEIFRPPEVILNAGYTYPADIWSLGTMVGPPQHTHRAKLTLQLWYLLEHKDLFDPKTHGAEEYDAQAHLGQITALIGPPPLDLLSEGKRTSKFYKTDNTTQNRKKNSQKVRYTGQLKDPDCIPDDFSFESSITCMESEEKGKFIRFVKRMLKWDPDERATASELLEDPWLNDGGSGD</sequence>
<evidence type="ECO:0000256" key="8">
    <source>
        <dbReference type="ARBA" id="ARBA00048679"/>
    </source>
</evidence>
<reference evidence="10" key="1">
    <citation type="submission" date="2021-05" db="EMBL/GenBank/DDBJ databases">
        <authorList>
            <person name="Khan N."/>
        </authorList>
    </citation>
    <scope>NUCLEOTIDE SEQUENCE</scope>
</reference>
<dbReference type="InterPro" id="IPR051334">
    <property type="entry name" value="SRPK"/>
</dbReference>
<feature type="domain" description="Protein kinase" evidence="9">
    <location>
        <begin position="57"/>
        <end position="416"/>
    </location>
</feature>
<proteinExistence type="predicted"/>
<comment type="caution">
    <text evidence="10">The sequence shown here is derived from an EMBL/GenBank/DDBJ whole genome shotgun (WGS) entry which is preliminary data.</text>
</comment>
<evidence type="ECO:0000256" key="7">
    <source>
        <dbReference type="ARBA" id="ARBA00047899"/>
    </source>
</evidence>
<dbReference type="AlphaFoldDB" id="A0A8J2NNZ4"/>
<evidence type="ECO:0000256" key="6">
    <source>
        <dbReference type="ARBA" id="ARBA00022840"/>
    </source>
</evidence>
<keyword evidence="2" id="KW-0723">Serine/threonine-protein kinase</keyword>